<dbReference type="GeneID" id="59331526"/>
<sequence>MTDLAELAMEGVPLVTEHYDKVYDPLKDKTKQGIQKVKKMRNKSNTQGGGYESETDEEIEYDAPPRRNYTEPTRRRSPRGDDRRRSRRDYDDVVEERYVYKGPNKDRAKSMGRDGWTGGRGDGRRGGRRDYSDSESSVSPRPRERRKSLGEKALMALGLGGAAGAAAGSNRDKRRSRSRRRRSPSTSSSSSDDGYYRRRVNRNRGPSGDYYDDRTPARYKPAGYLQNGERDGGSERGGGQQVARRDNRSEVGSRKGGEGKKDSSSSESSDVCSSSEDERRTKKMKGKEYLTAGLAAVATIHAAHSVYASMEARDKRHVEVAKGELSPEEARKKKNKARIQDAAAIGIAALGIKGAYSEWQEVQENRHELAEELEERKKRHEKRVKRQEKQAKGGSGGGRSRSEAPNRRRDRS</sequence>
<feature type="region of interest" description="Disordered" evidence="1">
    <location>
        <begin position="374"/>
        <end position="412"/>
    </location>
</feature>
<feature type="compositionally biased region" description="Low complexity" evidence="1">
    <location>
        <begin position="265"/>
        <end position="274"/>
    </location>
</feature>
<feature type="region of interest" description="Disordered" evidence="1">
    <location>
        <begin position="24"/>
        <end position="286"/>
    </location>
</feature>
<feature type="compositionally biased region" description="Basic and acidic residues" evidence="1">
    <location>
        <begin position="400"/>
        <end position="412"/>
    </location>
</feature>
<proteinExistence type="predicted"/>
<evidence type="ECO:0000256" key="1">
    <source>
        <dbReference type="SAM" id="MobiDB-lite"/>
    </source>
</evidence>
<gene>
    <name evidence="2" type="ORF">HO133_003114</name>
</gene>
<feature type="compositionally biased region" description="Basic and acidic residues" evidence="1">
    <location>
        <begin position="243"/>
        <end position="264"/>
    </location>
</feature>
<name>A0A8H6CCD1_9LECA</name>
<dbReference type="RefSeq" id="XP_037150116.1">
    <property type="nucleotide sequence ID" value="XM_037294038.1"/>
</dbReference>
<dbReference type="Proteomes" id="UP000593566">
    <property type="component" value="Unassembled WGS sequence"/>
</dbReference>
<feature type="compositionally biased region" description="Low complexity" evidence="1">
    <location>
        <begin position="184"/>
        <end position="193"/>
    </location>
</feature>
<organism evidence="2 3">
    <name type="scientific">Letharia lupina</name>
    <dbReference type="NCBI Taxonomy" id="560253"/>
    <lineage>
        <taxon>Eukaryota</taxon>
        <taxon>Fungi</taxon>
        <taxon>Dikarya</taxon>
        <taxon>Ascomycota</taxon>
        <taxon>Pezizomycotina</taxon>
        <taxon>Lecanoromycetes</taxon>
        <taxon>OSLEUM clade</taxon>
        <taxon>Lecanoromycetidae</taxon>
        <taxon>Lecanorales</taxon>
        <taxon>Lecanorineae</taxon>
        <taxon>Parmeliaceae</taxon>
        <taxon>Letharia</taxon>
    </lineage>
</organism>
<keyword evidence="3" id="KW-1185">Reference proteome</keyword>
<comment type="caution">
    <text evidence="2">The sequence shown here is derived from an EMBL/GenBank/DDBJ whole genome shotgun (WGS) entry which is preliminary data.</text>
</comment>
<feature type="compositionally biased region" description="Basic and acidic residues" evidence="1">
    <location>
        <begin position="63"/>
        <end position="112"/>
    </location>
</feature>
<accession>A0A8H6CCD1</accession>
<feature type="compositionally biased region" description="Basic and acidic residues" evidence="1">
    <location>
        <begin position="121"/>
        <end position="132"/>
    </location>
</feature>
<dbReference type="AlphaFoldDB" id="A0A8H6CCD1"/>
<dbReference type="EMBL" id="JACCJB010000016">
    <property type="protein sequence ID" value="KAF6220681.1"/>
    <property type="molecule type" value="Genomic_DNA"/>
</dbReference>
<evidence type="ECO:0000313" key="2">
    <source>
        <dbReference type="EMBL" id="KAF6220681.1"/>
    </source>
</evidence>
<reference evidence="2 3" key="1">
    <citation type="journal article" date="2020" name="Genomics">
        <title>Complete, high-quality genomes from long-read metagenomic sequencing of two wolf lichen thalli reveals enigmatic genome architecture.</title>
        <authorList>
            <person name="McKenzie S.K."/>
            <person name="Walston R.F."/>
            <person name="Allen J.L."/>
        </authorList>
    </citation>
    <scope>NUCLEOTIDE SEQUENCE [LARGE SCALE GENOMIC DNA]</scope>
    <source>
        <strain evidence="2">WasteWater1</strain>
    </source>
</reference>
<feature type="compositionally biased region" description="Basic residues" evidence="1">
    <location>
        <begin position="377"/>
        <end position="386"/>
    </location>
</feature>
<feature type="compositionally biased region" description="Basic residues" evidence="1">
    <location>
        <begin position="172"/>
        <end position="183"/>
    </location>
</feature>
<evidence type="ECO:0000313" key="3">
    <source>
        <dbReference type="Proteomes" id="UP000593566"/>
    </source>
</evidence>
<protein>
    <submittedName>
        <fullName evidence="2">Uncharacterized protein</fullName>
    </submittedName>
</protein>